<reference evidence="1 2" key="1">
    <citation type="journal article" date="2020" name="Cell">
        <title>Large-Scale Comparative Analyses of Tick Genomes Elucidate Their Genetic Diversity and Vector Capacities.</title>
        <authorList>
            <consortium name="Tick Genome and Microbiome Consortium (TIGMIC)"/>
            <person name="Jia N."/>
            <person name="Wang J."/>
            <person name="Shi W."/>
            <person name="Du L."/>
            <person name="Sun Y."/>
            <person name="Zhan W."/>
            <person name="Jiang J.F."/>
            <person name="Wang Q."/>
            <person name="Zhang B."/>
            <person name="Ji P."/>
            <person name="Bell-Sakyi L."/>
            <person name="Cui X.M."/>
            <person name="Yuan T.T."/>
            <person name="Jiang B.G."/>
            <person name="Yang W.F."/>
            <person name="Lam T.T."/>
            <person name="Chang Q.C."/>
            <person name="Ding S.J."/>
            <person name="Wang X.J."/>
            <person name="Zhu J.G."/>
            <person name="Ruan X.D."/>
            <person name="Zhao L."/>
            <person name="Wei J.T."/>
            <person name="Ye R.Z."/>
            <person name="Que T.C."/>
            <person name="Du C.H."/>
            <person name="Zhou Y.H."/>
            <person name="Cheng J.X."/>
            <person name="Dai P.F."/>
            <person name="Guo W.B."/>
            <person name="Han X.H."/>
            <person name="Huang E.J."/>
            <person name="Li L.F."/>
            <person name="Wei W."/>
            <person name="Gao Y.C."/>
            <person name="Liu J.Z."/>
            <person name="Shao H.Z."/>
            <person name="Wang X."/>
            <person name="Wang C.C."/>
            <person name="Yang T.C."/>
            <person name="Huo Q.B."/>
            <person name="Li W."/>
            <person name="Chen H.Y."/>
            <person name="Chen S.E."/>
            <person name="Zhou L.G."/>
            <person name="Ni X.B."/>
            <person name="Tian J.H."/>
            <person name="Sheng Y."/>
            <person name="Liu T."/>
            <person name="Pan Y.S."/>
            <person name="Xia L.Y."/>
            <person name="Li J."/>
            <person name="Zhao F."/>
            <person name="Cao W.C."/>
        </authorList>
    </citation>
    <scope>NUCLEOTIDE SEQUENCE [LARGE SCALE GENOMIC DNA]</scope>
    <source>
        <strain evidence="1">Iper-2018</strain>
    </source>
</reference>
<accession>A0AC60PU41</accession>
<name>A0AC60PU41_IXOPE</name>
<comment type="caution">
    <text evidence="1">The sequence shown here is derived from an EMBL/GenBank/DDBJ whole genome shotgun (WGS) entry which is preliminary data.</text>
</comment>
<sequence length="489" mass="53668">MSRTQSWLFLASSSTRRVPLLTGLSRLSSSTKALTRARTEASTSSTTTTTTIRSTASLLAEASRVSPSTYYYYGDAAVSVMAVLILVFMVLAVLGNAMVVLTVVRHRGMRTRTNMFIVNLAVADILVAVLDMPVSLATLLRGDWTLGYGFCQFNGFTMALLLMCSIHTLMYMSVHKYVSITRPFSRAMTKRRVGFLIAAAWLWPFFCALTPFLGLTKIVYKIGASQCGPAYPHSMKMYAHSALITVTNYFVPLIVMGFCYFNIFRAIGEHMTRVKATSNISLHNSVTQQKRINVTLVLVLLCFLFCWTPYMIYTFVVNSRTSKTKVPYILNPVAYWFGYLNSACNPIIYAFRSPSFRHGYKELLFGSGVTVVSCEGSTGQRSSSFQQKVAADAAAVPGSPPAAPTDPKSCRRPKRFLSQTSWVSLPLLPTRRVASNSSEPSTASSAVESSASEGNGQDQLSPEPITRAVSTILESPAEAEDADRPAVRV</sequence>
<evidence type="ECO:0000313" key="1">
    <source>
        <dbReference type="EMBL" id="KAG0424673.1"/>
    </source>
</evidence>
<organism evidence="1 2">
    <name type="scientific">Ixodes persulcatus</name>
    <name type="common">Taiga tick</name>
    <dbReference type="NCBI Taxonomy" id="34615"/>
    <lineage>
        <taxon>Eukaryota</taxon>
        <taxon>Metazoa</taxon>
        <taxon>Ecdysozoa</taxon>
        <taxon>Arthropoda</taxon>
        <taxon>Chelicerata</taxon>
        <taxon>Arachnida</taxon>
        <taxon>Acari</taxon>
        <taxon>Parasitiformes</taxon>
        <taxon>Ixodida</taxon>
        <taxon>Ixodoidea</taxon>
        <taxon>Ixodidae</taxon>
        <taxon>Ixodinae</taxon>
        <taxon>Ixodes</taxon>
    </lineage>
</organism>
<evidence type="ECO:0000313" key="2">
    <source>
        <dbReference type="Proteomes" id="UP000805193"/>
    </source>
</evidence>
<dbReference type="Proteomes" id="UP000805193">
    <property type="component" value="Unassembled WGS sequence"/>
</dbReference>
<protein>
    <submittedName>
        <fullName evidence="1">Uncharacterized protein</fullName>
    </submittedName>
</protein>
<keyword evidence="2" id="KW-1185">Reference proteome</keyword>
<proteinExistence type="predicted"/>
<gene>
    <name evidence="1" type="ORF">HPB47_028134</name>
</gene>
<dbReference type="EMBL" id="JABSTQ010009948">
    <property type="protein sequence ID" value="KAG0424673.1"/>
    <property type="molecule type" value="Genomic_DNA"/>
</dbReference>